<evidence type="ECO:0000256" key="1">
    <source>
        <dbReference type="ARBA" id="ARBA00023002"/>
    </source>
</evidence>
<dbReference type="InterPro" id="IPR036661">
    <property type="entry name" value="Luciferase-like_sf"/>
</dbReference>
<organism evidence="3 4">
    <name type="scientific">Micromonospora craniellae</name>
    <dbReference type="NCBI Taxonomy" id="2294034"/>
    <lineage>
        <taxon>Bacteria</taxon>
        <taxon>Bacillati</taxon>
        <taxon>Actinomycetota</taxon>
        <taxon>Actinomycetes</taxon>
        <taxon>Micromonosporales</taxon>
        <taxon>Micromonosporaceae</taxon>
        <taxon>Micromonospora</taxon>
    </lineage>
</organism>
<dbReference type="Proteomes" id="UP000262621">
    <property type="component" value="Unassembled WGS sequence"/>
</dbReference>
<reference evidence="3 4" key="1">
    <citation type="submission" date="2018-08" db="EMBL/GenBank/DDBJ databases">
        <title>Verrucosispora craniellae sp. nov., isolated from a marine sponge in the South China Sea.</title>
        <authorList>
            <person name="Li L."/>
            <person name="Lin H.W."/>
        </authorList>
    </citation>
    <scope>NUCLEOTIDE SEQUENCE [LARGE SCALE GENOMIC DNA]</scope>
    <source>
        <strain evidence="3 4">LHW63014</strain>
    </source>
</reference>
<evidence type="ECO:0000259" key="2">
    <source>
        <dbReference type="Pfam" id="PF00296"/>
    </source>
</evidence>
<dbReference type="SUPFAM" id="SSF51679">
    <property type="entry name" value="Bacterial luciferase-like"/>
    <property type="match status" value="1"/>
</dbReference>
<dbReference type="PANTHER" id="PTHR43244:SF1">
    <property type="entry name" value="5,10-METHYLENETETRAHYDROMETHANOPTERIN REDUCTASE"/>
    <property type="match status" value="1"/>
</dbReference>
<evidence type="ECO:0000313" key="4">
    <source>
        <dbReference type="Proteomes" id="UP000262621"/>
    </source>
</evidence>
<accession>A0A372FYJ0</accession>
<sequence length="358" mass="38082">MVAEGGSHASRPSLGRWTVTPSVSVRIPPCVSVPELGRVAQKCEALGYTGVWFPDSQLLWRDPYLAAAQALLQTSSLTVGIAVSTVATRHVSVVAGLHRTLAELAPDRFRLGLGTGSSATGTVGLPQSRTAEVRAAVEAIRRLGAGESHDFGVGPVRQVGNVPISGLYLAATGPRNLALAGELADGVLMLNGADQAALQASLRAVEAGESRRPVGLRPLRRTVTSFCLPTVAPERDARRLKPLCVAMAQQLGGGSALASAGVRVSDEPPSRPVYPDLVHAEDWDSAVEAVDHLVSDEDALVFARRFCFFGGLDEIRQQLRSLRDCGISEVMLQHVGSFQIPFEWLEQCAELNDDARRG</sequence>
<name>A0A372FYJ0_9ACTN</name>
<protein>
    <submittedName>
        <fullName evidence="3">LLM class flavin-dependent oxidoreductase</fullName>
    </submittedName>
</protein>
<dbReference type="Gene3D" id="3.20.20.30">
    <property type="entry name" value="Luciferase-like domain"/>
    <property type="match status" value="1"/>
</dbReference>
<dbReference type="EMBL" id="QVFU01000013">
    <property type="protein sequence ID" value="RFS45855.1"/>
    <property type="molecule type" value="Genomic_DNA"/>
</dbReference>
<dbReference type="PANTHER" id="PTHR43244">
    <property type="match status" value="1"/>
</dbReference>
<keyword evidence="4" id="KW-1185">Reference proteome</keyword>
<dbReference type="AlphaFoldDB" id="A0A372FYJ0"/>
<feature type="domain" description="Luciferase-like" evidence="2">
    <location>
        <begin position="32"/>
        <end position="328"/>
    </location>
</feature>
<dbReference type="GO" id="GO:0016705">
    <property type="term" value="F:oxidoreductase activity, acting on paired donors, with incorporation or reduction of molecular oxygen"/>
    <property type="evidence" value="ECO:0007669"/>
    <property type="project" value="InterPro"/>
</dbReference>
<evidence type="ECO:0000313" key="3">
    <source>
        <dbReference type="EMBL" id="RFS45855.1"/>
    </source>
</evidence>
<dbReference type="Pfam" id="PF00296">
    <property type="entry name" value="Bac_luciferase"/>
    <property type="match status" value="1"/>
</dbReference>
<keyword evidence="1" id="KW-0560">Oxidoreductase</keyword>
<gene>
    <name evidence="3" type="ORF">D0Q02_14715</name>
</gene>
<proteinExistence type="predicted"/>
<dbReference type="InterPro" id="IPR050564">
    <property type="entry name" value="F420-G6PD/mer"/>
</dbReference>
<dbReference type="InterPro" id="IPR011251">
    <property type="entry name" value="Luciferase-like_dom"/>
</dbReference>
<dbReference type="CDD" id="cd01097">
    <property type="entry name" value="Tetrahydromethanopterin_reductase"/>
    <property type="match status" value="1"/>
</dbReference>
<comment type="caution">
    <text evidence="3">The sequence shown here is derived from an EMBL/GenBank/DDBJ whole genome shotgun (WGS) entry which is preliminary data.</text>
</comment>